<dbReference type="GO" id="GO:0005576">
    <property type="term" value="C:extracellular region"/>
    <property type="evidence" value="ECO:0007669"/>
    <property type="project" value="UniProtKB-SubCell"/>
</dbReference>
<dbReference type="PANTHER" id="PTHR21700">
    <property type="entry name" value="TRANSTHYRETIN-LIKE FAMILY PROTEIN-RELATED"/>
    <property type="match status" value="1"/>
</dbReference>
<name>A0A1I7TCB3_9PELO</name>
<dbReference type="InterPro" id="IPR001534">
    <property type="entry name" value="Transthyretin-like"/>
</dbReference>
<reference evidence="7" key="1">
    <citation type="submission" date="2016-11" db="UniProtKB">
        <authorList>
            <consortium name="WormBaseParasite"/>
        </authorList>
    </citation>
    <scope>IDENTIFICATION</scope>
</reference>
<accession>A0A1I7TCB3</accession>
<comment type="similarity">
    <text evidence="2">Belongs to the nematode transthyretin-like family.</text>
</comment>
<dbReference type="eggNOG" id="ENOG502TI1T">
    <property type="taxonomic scope" value="Eukaryota"/>
</dbReference>
<dbReference type="WBParaSite" id="Csp11.Scaffold58.g344.t1">
    <property type="protein sequence ID" value="Csp11.Scaffold58.g344.t1"/>
    <property type="gene ID" value="Csp11.Scaffold58.g344"/>
</dbReference>
<evidence type="ECO:0000256" key="1">
    <source>
        <dbReference type="ARBA" id="ARBA00004613"/>
    </source>
</evidence>
<keyword evidence="6" id="KW-1185">Reference proteome</keyword>
<dbReference type="STRING" id="1561998.A0A1I7TCB3"/>
<feature type="signal peptide" evidence="5">
    <location>
        <begin position="1"/>
        <end position="21"/>
    </location>
</feature>
<comment type="subcellular location">
    <subcellularLocation>
        <location evidence="1">Secreted</location>
    </subcellularLocation>
</comment>
<evidence type="ECO:0000256" key="3">
    <source>
        <dbReference type="ARBA" id="ARBA00022525"/>
    </source>
</evidence>
<dbReference type="GO" id="GO:0009986">
    <property type="term" value="C:cell surface"/>
    <property type="evidence" value="ECO:0007669"/>
    <property type="project" value="InterPro"/>
</dbReference>
<feature type="chain" id="PRO_5009307357" evidence="5">
    <location>
        <begin position="22"/>
        <end position="148"/>
    </location>
</feature>
<organism evidence="6 7">
    <name type="scientific">Caenorhabditis tropicalis</name>
    <dbReference type="NCBI Taxonomy" id="1561998"/>
    <lineage>
        <taxon>Eukaryota</taxon>
        <taxon>Metazoa</taxon>
        <taxon>Ecdysozoa</taxon>
        <taxon>Nematoda</taxon>
        <taxon>Chromadorea</taxon>
        <taxon>Rhabditida</taxon>
        <taxon>Rhabditina</taxon>
        <taxon>Rhabditomorpha</taxon>
        <taxon>Rhabditoidea</taxon>
        <taxon>Rhabditidae</taxon>
        <taxon>Peloderinae</taxon>
        <taxon>Caenorhabditis</taxon>
    </lineage>
</organism>
<evidence type="ECO:0000313" key="7">
    <source>
        <dbReference type="WBParaSite" id="Csp11.Scaffold58.g344.t1"/>
    </source>
</evidence>
<evidence type="ECO:0000256" key="5">
    <source>
        <dbReference type="SAM" id="SignalP"/>
    </source>
</evidence>
<evidence type="ECO:0000256" key="4">
    <source>
        <dbReference type="ARBA" id="ARBA00022729"/>
    </source>
</evidence>
<sequence>MKVLQVVFLILISMNINLISAGTQSIHAIGRLMCRGKPAPYAQIQLVNSRGEKENIPIGDLVFSDPDGYFDVYGSMHQFYDIPAQLHVWHECFYDIGVHHGSCKSLLKLDIPKEFVNDSKLPKITWNSGVINLEIGVLGQDLEKCDQE</sequence>
<keyword evidence="3" id="KW-0964">Secreted</keyword>
<evidence type="ECO:0000313" key="6">
    <source>
        <dbReference type="Proteomes" id="UP000095282"/>
    </source>
</evidence>
<dbReference type="InterPro" id="IPR038479">
    <property type="entry name" value="Transthyretin-like_sf"/>
</dbReference>
<proteinExistence type="inferred from homology"/>
<dbReference type="Proteomes" id="UP000095282">
    <property type="component" value="Unplaced"/>
</dbReference>
<dbReference type="PANTHER" id="PTHR21700:SF34">
    <property type="entry name" value="TRANSTHYRETIN-LIKE FAMILY PROTEIN"/>
    <property type="match status" value="1"/>
</dbReference>
<evidence type="ECO:0000256" key="2">
    <source>
        <dbReference type="ARBA" id="ARBA00010112"/>
    </source>
</evidence>
<keyword evidence="4 5" id="KW-0732">Signal</keyword>
<dbReference type="AlphaFoldDB" id="A0A1I7TCB3"/>
<dbReference type="Pfam" id="PF01060">
    <property type="entry name" value="TTR-52"/>
    <property type="match status" value="1"/>
</dbReference>
<protein>
    <submittedName>
        <fullName evidence="7">Transthyretin-like family protein</fullName>
    </submittedName>
</protein>
<dbReference type="Gene3D" id="2.60.40.3330">
    <property type="match status" value="1"/>
</dbReference>